<feature type="region of interest" description="Disordered" evidence="1">
    <location>
        <begin position="1"/>
        <end position="98"/>
    </location>
</feature>
<dbReference type="EMBL" id="KL367475">
    <property type="protein sequence ID" value="KFD72867.1"/>
    <property type="molecule type" value="Genomic_DNA"/>
</dbReference>
<feature type="compositionally biased region" description="Polar residues" evidence="1">
    <location>
        <begin position="13"/>
        <end position="40"/>
    </location>
</feature>
<accession>A0A085NTS1</accession>
<dbReference type="Proteomes" id="UP000030758">
    <property type="component" value="Unassembled WGS sequence"/>
</dbReference>
<evidence type="ECO:0000313" key="2">
    <source>
        <dbReference type="EMBL" id="KFD72867.1"/>
    </source>
</evidence>
<dbReference type="AlphaFoldDB" id="A0A085NTS1"/>
<gene>
    <name evidence="2" type="ORF">M514_14771</name>
</gene>
<reference evidence="2" key="1">
    <citation type="journal article" date="2014" name="Nat. Genet.">
        <title>Genome and transcriptome of the porcine whipworm Trichuris suis.</title>
        <authorList>
            <person name="Jex A.R."/>
            <person name="Nejsum P."/>
            <person name="Schwarz E.M."/>
            <person name="Hu L."/>
            <person name="Young N.D."/>
            <person name="Hall R.S."/>
            <person name="Korhonen P.K."/>
            <person name="Liao S."/>
            <person name="Thamsborg S."/>
            <person name="Xia J."/>
            <person name="Xu P."/>
            <person name="Wang S."/>
            <person name="Scheerlinck J.P."/>
            <person name="Hofmann A."/>
            <person name="Sternberg P.W."/>
            <person name="Wang J."/>
            <person name="Gasser R.B."/>
        </authorList>
    </citation>
    <scope>NUCLEOTIDE SEQUENCE [LARGE SCALE GENOMIC DNA]</scope>
    <source>
        <strain evidence="2">DCEP-RM93F</strain>
    </source>
</reference>
<proteinExistence type="predicted"/>
<feature type="compositionally biased region" description="Basic residues" evidence="1">
    <location>
        <begin position="69"/>
        <end position="82"/>
    </location>
</feature>
<protein>
    <submittedName>
        <fullName evidence="2">Uncharacterized protein</fullName>
    </submittedName>
</protein>
<name>A0A085NTS1_9BILA</name>
<organism evidence="2">
    <name type="scientific">Trichuris suis</name>
    <name type="common">pig whipworm</name>
    <dbReference type="NCBI Taxonomy" id="68888"/>
    <lineage>
        <taxon>Eukaryota</taxon>
        <taxon>Metazoa</taxon>
        <taxon>Ecdysozoa</taxon>
        <taxon>Nematoda</taxon>
        <taxon>Enoplea</taxon>
        <taxon>Dorylaimia</taxon>
        <taxon>Trichinellida</taxon>
        <taxon>Trichuridae</taxon>
        <taxon>Trichuris</taxon>
    </lineage>
</organism>
<evidence type="ECO:0000256" key="1">
    <source>
        <dbReference type="SAM" id="MobiDB-lite"/>
    </source>
</evidence>
<sequence>MLTSDFRNRLPHRSSQSARSKLTNQNREAQANLSLRNTGLTEGEGNLERKVMKMPQNQVDQAVYGLGSKSRKSKSRKVKIPKGRNPAWVKIPIGRNPE</sequence>